<gene>
    <name evidence="1" type="ORF">BpHYR1_032460</name>
</gene>
<accession>A0A3M7SUT8</accession>
<name>A0A3M7SUT8_BRAPC</name>
<dbReference type="AlphaFoldDB" id="A0A3M7SUT8"/>
<sequence>MVAKQPEDSFSQQIQDLYPVIFDSYLNRYFSPKIDRIFIETALNFKENTEFKEMKKNKRPSSFSSARTFFFFSRKIFNKLECRKPQH</sequence>
<organism evidence="1 2">
    <name type="scientific">Brachionus plicatilis</name>
    <name type="common">Marine rotifer</name>
    <name type="synonym">Brachionus muelleri</name>
    <dbReference type="NCBI Taxonomy" id="10195"/>
    <lineage>
        <taxon>Eukaryota</taxon>
        <taxon>Metazoa</taxon>
        <taxon>Spiralia</taxon>
        <taxon>Gnathifera</taxon>
        <taxon>Rotifera</taxon>
        <taxon>Eurotatoria</taxon>
        <taxon>Monogononta</taxon>
        <taxon>Pseudotrocha</taxon>
        <taxon>Ploima</taxon>
        <taxon>Brachionidae</taxon>
        <taxon>Brachionus</taxon>
    </lineage>
</organism>
<dbReference type="EMBL" id="REGN01000757">
    <property type="protein sequence ID" value="RNA39350.1"/>
    <property type="molecule type" value="Genomic_DNA"/>
</dbReference>
<protein>
    <submittedName>
        <fullName evidence="1">Uncharacterized protein</fullName>
    </submittedName>
</protein>
<keyword evidence="2" id="KW-1185">Reference proteome</keyword>
<reference evidence="1 2" key="1">
    <citation type="journal article" date="2018" name="Sci. Rep.">
        <title>Genomic signatures of local adaptation to the degree of environmental predictability in rotifers.</title>
        <authorList>
            <person name="Franch-Gras L."/>
            <person name="Hahn C."/>
            <person name="Garcia-Roger E.M."/>
            <person name="Carmona M.J."/>
            <person name="Serra M."/>
            <person name="Gomez A."/>
        </authorList>
    </citation>
    <scope>NUCLEOTIDE SEQUENCE [LARGE SCALE GENOMIC DNA]</scope>
    <source>
        <strain evidence="1">HYR1</strain>
    </source>
</reference>
<evidence type="ECO:0000313" key="1">
    <source>
        <dbReference type="EMBL" id="RNA39350.1"/>
    </source>
</evidence>
<comment type="caution">
    <text evidence="1">The sequence shown here is derived from an EMBL/GenBank/DDBJ whole genome shotgun (WGS) entry which is preliminary data.</text>
</comment>
<evidence type="ECO:0000313" key="2">
    <source>
        <dbReference type="Proteomes" id="UP000276133"/>
    </source>
</evidence>
<proteinExistence type="predicted"/>
<dbReference type="Proteomes" id="UP000276133">
    <property type="component" value="Unassembled WGS sequence"/>
</dbReference>